<evidence type="ECO:0000313" key="2">
    <source>
        <dbReference type="Proteomes" id="UP000887116"/>
    </source>
</evidence>
<sequence>MRSWPFLEKGSYDIRGKNRQILQELRHFSGEGNHLVHLFIDAETKYYNRDSRSPPTKAILADRQVHKGFHYLIQRKTDRSFVSQQLASYKRQVMTNQPKSCQHLWIDVYGGNR</sequence>
<keyword evidence="2" id="KW-1185">Reference proteome</keyword>
<accession>A0A8X6KCG3</accession>
<protein>
    <submittedName>
        <fullName evidence="1">Uncharacterized protein</fullName>
    </submittedName>
</protein>
<gene>
    <name evidence="1" type="ORF">TNCT_694411</name>
</gene>
<organism evidence="1 2">
    <name type="scientific">Trichonephila clavata</name>
    <name type="common">Joro spider</name>
    <name type="synonym">Nephila clavata</name>
    <dbReference type="NCBI Taxonomy" id="2740835"/>
    <lineage>
        <taxon>Eukaryota</taxon>
        <taxon>Metazoa</taxon>
        <taxon>Ecdysozoa</taxon>
        <taxon>Arthropoda</taxon>
        <taxon>Chelicerata</taxon>
        <taxon>Arachnida</taxon>
        <taxon>Araneae</taxon>
        <taxon>Araneomorphae</taxon>
        <taxon>Entelegynae</taxon>
        <taxon>Araneoidea</taxon>
        <taxon>Nephilidae</taxon>
        <taxon>Trichonephila</taxon>
    </lineage>
</organism>
<comment type="caution">
    <text evidence="1">The sequence shown here is derived from an EMBL/GenBank/DDBJ whole genome shotgun (WGS) entry which is preliminary data.</text>
</comment>
<evidence type="ECO:0000313" key="1">
    <source>
        <dbReference type="EMBL" id="GFQ71915.1"/>
    </source>
</evidence>
<dbReference type="EMBL" id="BMAO01031043">
    <property type="protein sequence ID" value="GFQ71915.1"/>
    <property type="molecule type" value="Genomic_DNA"/>
</dbReference>
<dbReference type="Proteomes" id="UP000887116">
    <property type="component" value="Unassembled WGS sequence"/>
</dbReference>
<proteinExistence type="predicted"/>
<dbReference type="AlphaFoldDB" id="A0A8X6KCG3"/>
<reference evidence="1" key="1">
    <citation type="submission" date="2020-07" db="EMBL/GenBank/DDBJ databases">
        <title>Multicomponent nature underlies the extraordinary mechanical properties of spider dragline silk.</title>
        <authorList>
            <person name="Kono N."/>
            <person name="Nakamura H."/>
            <person name="Mori M."/>
            <person name="Yoshida Y."/>
            <person name="Ohtoshi R."/>
            <person name="Malay A.D."/>
            <person name="Moran D.A.P."/>
            <person name="Tomita M."/>
            <person name="Numata K."/>
            <person name="Arakawa K."/>
        </authorList>
    </citation>
    <scope>NUCLEOTIDE SEQUENCE</scope>
</reference>
<name>A0A8X6KCG3_TRICU</name>